<protein>
    <submittedName>
        <fullName evidence="2">Nucleotidyltransferase-like protein</fullName>
    </submittedName>
</protein>
<reference evidence="2 3" key="1">
    <citation type="submission" date="2019-03" db="EMBL/GenBank/DDBJ databases">
        <title>Genomic Encyclopedia of Type Strains, Phase IV (KMG-IV): sequencing the most valuable type-strain genomes for metagenomic binning, comparative biology and taxonomic classification.</title>
        <authorList>
            <person name="Goeker M."/>
        </authorList>
    </citation>
    <scope>NUCLEOTIDE SEQUENCE [LARGE SCALE GENOMIC DNA]</scope>
    <source>
        <strain evidence="2 3">DSM 28559</strain>
    </source>
</reference>
<organism evidence="2 3">
    <name type="scientific">Frisingicoccus caecimuris</name>
    <dbReference type="NCBI Taxonomy" id="1796636"/>
    <lineage>
        <taxon>Bacteria</taxon>
        <taxon>Bacillati</taxon>
        <taxon>Bacillota</taxon>
        <taxon>Clostridia</taxon>
        <taxon>Lachnospirales</taxon>
        <taxon>Lachnospiraceae</taxon>
        <taxon>Frisingicoccus</taxon>
    </lineage>
</organism>
<evidence type="ECO:0000313" key="3">
    <source>
        <dbReference type="Proteomes" id="UP000295711"/>
    </source>
</evidence>
<feature type="domain" description="Polymerase nucleotidyl transferase" evidence="1">
    <location>
        <begin position="12"/>
        <end position="53"/>
    </location>
</feature>
<dbReference type="InterPro" id="IPR002934">
    <property type="entry name" value="Polymerase_NTP_transf_dom"/>
</dbReference>
<gene>
    <name evidence="2" type="ORF">EV212_101410</name>
</gene>
<keyword evidence="3" id="KW-1185">Reference proteome</keyword>
<evidence type="ECO:0000313" key="2">
    <source>
        <dbReference type="EMBL" id="TCO86617.1"/>
    </source>
</evidence>
<accession>A0A4R2LLN2</accession>
<dbReference type="Gene3D" id="3.30.460.10">
    <property type="entry name" value="Beta Polymerase, domain 2"/>
    <property type="match status" value="1"/>
</dbReference>
<dbReference type="CDD" id="cd05403">
    <property type="entry name" value="NT_KNTase_like"/>
    <property type="match status" value="1"/>
</dbReference>
<dbReference type="InterPro" id="IPR043519">
    <property type="entry name" value="NT_sf"/>
</dbReference>
<proteinExistence type="predicted"/>
<dbReference type="SUPFAM" id="SSF81301">
    <property type="entry name" value="Nucleotidyltransferase"/>
    <property type="match status" value="1"/>
</dbReference>
<dbReference type="Pfam" id="PF01909">
    <property type="entry name" value="NTP_transf_2"/>
    <property type="match status" value="1"/>
</dbReference>
<evidence type="ECO:0000259" key="1">
    <source>
        <dbReference type="Pfam" id="PF01909"/>
    </source>
</evidence>
<dbReference type="AlphaFoldDB" id="A0A4R2LLN2"/>
<keyword evidence="2" id="KW-0808">Transferase</keyword>
<sequence length="140" mass="16409">MEKVIKSERHQATFLYGSCSRGEEKYGSNVDLLLVLNENFDRKLLRKEMRMLQANVSTDNLEDPEVDMKIVIGNQWEKSRMLYYQNIRKEGKKVKLIDGFYFSARYPGEDSVMLDSEDIEECKEAVVACRRETLEWINGL</sequence>
<comment type="caution">
    <text evidence="2">The sequence shown here is derived from an EMBL/GenBank/DDBJ whole genome shotgun (WGS) entry which is preliminary data.</text>
</comment>
<name>A0A4R2LLN2_9FIRM</name>
<dbReference type="Proteomes" id="UP000295711">
    <property type="component" value="Unassembled WGS sequence"/>
</dbReference>
<dbReference type="RefSeq" id="WP_132088088.1">
    <property type="nucleotide sequence ID" value="NZ_JANKAQ010000002.1"/>
</dbReference>
<dbReference type="GO" id="GO:0016779">
    <property type="term" value="F:nucleotidyltransferase activity"/>
    <property type="evidence" value="ECO:0007669"/>
    <property type="project" value="InterPro"/>
</dbReference>
<dbReference type="EMBL" id="SLXA01000001">
    <property type="protein sequence ID" value="TCO86617.1"/>
    <property type="molecule type" value="Genomic_DNA"/>
</dbReference>
<dbReference type="OrthoDB" id="9803106at2"/>